<accession>A0A2V3UJC9</accession>
<keyword evidence="1" id="KW-0328">Glycosyltransferase</keyword>
<dbReference type="PANTHER" id="PTHR12526:SF510">
    <property type="entry name" value="D-INOSITOL 3-PHOSPHATE GLYCOSYLTRANSFERASE"/>
    <property type="match status" value="1"/>
</dbReference>
<dbReference type="CDD" id="cd03811">
    <property type="entry name" value="GT4_GT28_WabH-like"/>
    <property type="match status" value="1"/>
</dbReference>
<dbReference type="PANTHER" id="PTHR12526">
    <property type="entry name" value="GLYCOSYLTRANSFERASE"/>
    <property type="match status" value="1"/>
</dbReference>
<sequence length="386" mass="42097">MSAGLMDQPAGQISIGVILGGFAGGGAQRDAVLLANALARTGAKVTVMVLRSQGPLSCLLDKGIPVVELAPRIRMSVHRLRRVFLDARFDIVLSSEASLNIACVLAVRLLPRSDRPGLILREVGVPSVGIKHDPYVQNRLAYRMARLYRHADHVVTLTEGARRDLIDLFGVPAAMISVLRTKPIITPAVAASLRAHASQSAREAGLIVAMGRLSAEKGYRDLIRAMAFVPRDVAWRLLLVGEGRERARLERLATRLGLDDRIAFAGYARDPFPWFQRAEIAVSCSLYEGFGNSLVEALACGTQVVATDCPYGPREILDHGRFGRLVPTRDPRDLAAAISGEFGREVDRNALMERGLEHRTDRAAAEFLSIAWHIRASVRHLSLATP</sequence>
<dbReference type="AlphaFoldDB" id="A0A2V3UJC9"/>
<evidence type="ECO:0000259" key="3">
    <source>
        <dbReference type="Pfam" id="PF13439"/>
    </source>
</evidence>
<evidence type="ECO:0000256" key="1">
    <source>
        <dbReference type="ARBA" id="ARBA00022676"/>
    </source>
</evidence>
<dbReference type="Pfam" id="PF13439">
    <property type="entry name" value="Glyco_transf_4"/>
    <property type="match status" value="1"/>
</dbReference>
<dbReference type="EMBL" id="QJJK01000001">
    <property type="protein sequence ID" value="PXW64880.1"/>
    <property type="molecule type" value="Genomic_DNA"/>
</dbReference>
<name>A0A2V3UJC9_9HYPH</name>
<feature type="domain" description="Glycosyltransferase subfamily 4-like N-terminal" evidence="3">
    <location>
        <begin position="25"/>
        <end position="179"/>
    </location>
</feature>
<keyword evidence="5" id="KW-1185">Reference proteome</keyword>
<dbReference type="Gene3D" id="3.40.50.2000">
    <property type="entry name" value="Glycogen Phosphorylase B"/>
    <property type="match status" value="2"/>
</dbReference>
<proteinExistence type="predicted"/>
<dbReference type="Proteomes" id="UP000248021">
    <property type="component" value="Unassembled WGS sequence"/>
</dbReference>
<comment type="caution">
    <text evidence="4">The sequence shown here is derived from an EMBL/GenBank/DDBJ whole genome shotgun (WGS) entry which is preliminary data.</text>
</comment>
<evidence type="ECO:0000313" key="4">
    <source>
        <dbReference type="EMBL" id="PXW64880.1"/>
    </source>
</evidence>
<organism evidence="4 5">
    <name type="scientific">Chelatococcus asaccharovorans</name>
    <dbReference type="NCBI Taxonomy" id="28210"/>
    <lineage>
        <taxon>Bacteria</taxon>
        <taxon>Pseudomonadati</taxon>
        <taxon>Pseudomonadota</taxon>
        <taxon>Alphaproteobacteria</taxon>
        <taxon>Hyphomicrobiales</taxon>
        <taxon>Chelatococcaceae</taxon>
        <taxon>Chelatococcus</taxon>
    </lineage>
</organism>
<dbReference type="OrthoDB" id="7929921at2"/>
<gene>
    <name evidence="4" type="ORF">C7450_101640</name>
</gene>
<evidence type="ECO:0000256" key="2">
    <source>
        <dbReference type="ARBA" id="ARBA00022679"/>
    </source>
</evidence>
<protein>
    <submittedName>
        <fullName evidence="4">Glycosyltransferase involved in cell wall biosynthesis</fullName>
    </submittedName>
</protein>
<dbReference type="Pfam" id="PF13692">
    <property type="entry name" value="Glyco_trans_1_4"/>
    <property type="match status" value="1"/>
</dbReference>
<dbReference type="GO" id="GO:0016757">
    <property type="term" value="F:glycosyltransferase activity"/>
    <property type="evidence" value="ECO:0007669"/>
    <property type="project" value="UniProtKB-KW"/>
</dbReference>
<dbReference type="SUPFAM" id="SSF53756">
    <property type="entry name" value="UDP-Glycosyltransferase/glycogen phosphorylase"/>
    <property type="match status" value="1"/>
</dbReference>
<keyword evidence="2 4" id="KW-0808">Transferase</keyword>
<dbReference type="InterPro" id="IPR028098">
    <property type="entry name" value="Glyco_trans_4-like_N"/>
</dbReference>
<reference evidence="4 5" key="1">
    <citation type="submission" date="2018-05" db="EMBL/GenBank/DDBJ databases">
        <title>Genomic Encyclopedia of Type Strains, Phase IV (KMG-IV): sequencing the most valuable type-strain genomes for metagenomic binning, comparative biology and taxonomic classification.</title>
        <authorList>
            <person name="Goeker M."/>
        </authorList>
    </citation>
    <scope>NUCLEOTIDE SEQUENCE [LARGE SCALE GENOMIC DNA]</scope>
    <source>
        <strain evidence="4 5">DSM 6462</strain>
    </source>
</reference>
<evidence type="ECO:0000313" key="5">
    <source>
        <dbReference type="Proteomes" id="UP000248021"/>
    </source>
</evidence>